<reference evidence="2 3" key="1">
    <citation type="submission" date="2023-04" db="EMBL/GenBank/DDBJ databases">
        <title>A novel bacteria isolated from coastal sediment.</title>
        <authorList>
            <person name="Liu X.-J."/>
            <person name="Du Z.-J."/>
        </authorList>
    </citation>
    <scope>NUCLEOTIDE SEQUENCE [LARGE SCALE GENOMIC DNA]</scope>
    <source>
        <strain evidence="2 3">SDUM461004</strain>
    </source>
</reference>
<feature type="signal peptide" evidence="1">
    <location>
        <begin position="1"/>
        <end position="22"/>
    </location>
</feature>
<evidence type="ECO:0000256" key="1">
    <source>
        <dbReference type="SAM" id="SignalP"/>
    </source>
</evidence>
<comment type="caution">
    <text evidence="2">The sequence shown here is derived from an EMBL/GenBank/DDBJ whole genome shotgun (WGS) entry which is preliminary data.</text>
</comment>
<protein>
    <recommendedName>
        <fullName evidence="4">Lipoprotein</fullName>
    </recommendedName>
</protein>
<proteinExistence type="predicted"/>
<keyword evidence="3" id="KW-1185">Reference proteome</keyword>
<dbReference type="PROSITE" id="PS51257">
    <property type="entry name" value="PROKAR_LIPOPROTEIN"/>
    <property type="match status" value="1"/>
</dbReference>
<dbReference type="RefSeq" id="WP_308986169.1">
    <property type="nucleotide sequence ID" value="NZ_JARXIC010000030.1"/>
</dbReference>
<gene>
    <name evidence="2" type="ORF">QEH59_14885</name>
</gene>
<accession>A0ABU1ALQ5</accession>
<evidence type="ECO:0008006" key="4">
    <source>
        <dbReference type="Google" id="ProtNLM"/>
    </source>
</evidence>
<name>A0ABU1ALQ5_9BACT</name>
<keyword evidence="1" id="KW-0732">Signal</keyword>
<feature type="chain" id="PRO_5045176021" description="Lipoprotein" evidence="1">
    <location>
        <begin position="23"/>
        <end position="50"/>
    </location>
</feature>
<evidence type="ECO:0000313" key="3">
    <source>
        <dbReference type="Proteomes" id="UP001243717"/>
    </source>
</evidence>
<evidence type="ECO:0000313" key="2">
    <source>
        <dbReference type="EMBL" id="MDQ8195718.1"/>
    </source>
</evidence>
<sequence>MKQMITKVTLSLCFATALLWLSGCGSTRTENGVSIQSNRSLNPLDYIPGF</sequence>
<dbReference type="Proteomes" id="UP001243717">
    <property type="component" value="Unassembled WGS sequence"/>
</dbReference>
<dbReference type="EMBL" id="JARXIC010000030">
    <property type="protein sequence ID" value="MDQ8195718.1"/>
    <property type="molecule type" value="Genomic_DNA"/>
</dbReference>
<organism evidence="2 3">
    <name type="scientific">Thalassobacterium sedimentorum</name>
    <dbReference type="NCBI Taxonomy" id="3041258"/>
    <lineage>
        <taxon>Bacteria</taxon>
        <taxon>Pseudomonadati</taxon>
        <taxon>Verrucomicrobiota</taxon>
        <taxon>Opitutia</taxon>
        <taxon>Puniceicoccales</taxon>
        <taxon>Coraliomargaritaceae</taxon>
        <taxon>Thalassobacterium</taxon>
    </lineage>
</organism>